<dbReference type="Gene3D" id="2.60.120.10">
    <property type="entry name" value="Jelly Rolls"/>
    <property type="match status" value="2"/>
</dbReference>
<dbReference type="InterPro" id="IPR050503">
    <property type="entry name" value="cAMP-dep_PK_reg_su-like"/>
</dbReference>
<dbReference type="PRINTS" id="PR00103">
    <property type="entry name" value="CAMPKINASE"/>
</dbReference>
<gene>
    <name evidence="2" type="ORF">Ga0123462_0994</name>
</gene>
<dbReference type="InterPro" id="IPR018490">
    <property type="entry name" value="cNMP-bd_dom_sf"/>
</dbReference>
<dbReference type="EMBL" id="CP018800">
    <property type="protein sequence ID" value="ATX81863.1"/>
    <property type="molecule type" value="Genomic_DNA"/>
</dbReference>
<feature type="domain" description="Cyclic nucleotide-binding" evidence="1">
    <location>
        <begin position="238"/>
        <end position="336"/>
    </location>
</feature>
<dbReference type="GO" id="GO:0005952">
    <property type="term" value="C:cAMP-dependent protein kinase complex"/>
    <property type="evidence" value="ECO:0007669"/>
    <property type="project" value="InterPro"/>
</dbReference>
<reference evidence="2 3" key="1">
    <citation type="submission" date="2016-12" db="EMBL/GenBank/DDBJ databases">
        <title>Isolation and genomic insights into novel planktonic Zetaproteobacteria from stratified waters of the Chesapeake Bay.</title>
        <authorList>
            <person name="McAllister S.M."/>
            <person name="Kato S."/>
            <person name="Chan C.S."/>
            <person name="Chiu B.K."/>
            <person name="Field E.K."/>
        </authorList>
    </citation>
    <scope>NUCLEOTIDE SEQUENCE [LARGE SCALE GENOMIC DNA]</scope>
    <source>
        <strain evidence="2 3">CP-8</strain>
    </source>
</reference>
<proteinExistence type="predicted"/>
<accession>A0A2K8L3N0</accession>
<dbReference type="SUPFAM" id="SSF51206">
    <property type="entry name" value="cAMP-binding domain-like"/>
    <property type="match status" value="2"/>
</dbReference>
<dbReference type="Proteomes" id="UP000231637">
    <property type="component" value="Chromosome"/>
</dbReference>
<dbReference type="Pfam" id="PF00027">
    <property type="entry name" value="cNMP_binding"/>
    <property type="match status" value="1"/>
</dbReference>
<sequence>MSLNEVKLMHSYLRLHHVFPDDLHIARPLIQMLQKTDRIKEARAFALQMARKMLAIGKPGFATGFLALCKQLNHPNLEEIEALSNMAEITQAGGEETGGERAKLFELINQLSDSEALNFISQANLIRVNIGDNIVTQGEASETFYLILEGDVDVQLELKNGGTTTLKTLGPGDFFGEFACVYKLKRSATVTAKTQTILLEFSAQSVLQLMKEFPIAGEYLIQTVQTRMVHATTHFMPAFSELPEEDKQWLVEESEVNEYAGGVEVPASALLDSACHVIISGTAEVYMSNGKTLSLSTGDMFGSISPYIEIPADAVIRTRDRLLICEVPEKIFRTFMNLYASFEKQVKHEGEKRKAL</sequence>
<dbReference type="InterPro" id="IPR000595">
    <property type="entry name" value="cNMP-bd_dom"/>
</dbReference>
<dbReference type="PANTHER" id="PTHR11635:SF152">
    <property type="entry name" value="CAMP-DEPENDENT PROTEIN KINASE TYPE I REGULATORY SUBUNIT-RELATED"/>
    <property type="match status" value="1"/>
</dbReference>
<protein>
    <submittedName>
        <fullName evidence="2">Cyclic nucleotide-binding domain-containing protein</fullName>
    </submittedName>
</protein>
<keyword evidence="3" id="KW-1185">Reference proteome</keyword>
<dbReference type="PROSITE" id="PS50042">
    <property type="entry name" value="CNMP_BINDING_3"/>
    <property type="match status" value="2"/>
</dbReference>
<dbReference type="SMART" id="SM00100">
    <property type="entry name" value="cNMP"/>
    <property type="match status" value="2"/>
</dbReference>
<dbReference type="PANTHER" id="PTHR11635">
    <property type="entry name" value="CAMP-DEPENDENT PROTEIN KINASE REGULATORY CHAIN"/>
    <property type="match status" value="1"/>
</dbReference>
<dbReference type="GO" id="GO:0005829">
    <property type="term" value="C:cytosol"/>
    <property type="evidence" value="ECO:0007669"/>
    <property type="project" value="TreeGrafter"/>
</dbReference>
<evidence type="ECO:0000259" key="1">
    <source>
        <dbReference type="PROSITE" id="PS50042"/>
    </source>
</evidence>
<evidence type="ECO:0000313" key="2">
    <source>
        <dbReference type="EMBL" id="ATX81863.1"/>
    </source>
</evidence>
<evidence type="ECO:0000313" key="3">
    <source>
        <dbReference type="Proteomes" id="UP000231637"/>
    </source>
</evidence>
<feature type="domain" description="Cyclic nucleotide-binding" evidence="1">
    <location>
        <begin position="107"/>
        <end position="210"/>
    </location>
</feature>
<dbReference type="CDD" id="cd00038">
    <property type="entry name" value="CAP_ED"/>
    <property type="match status" value="2"/>
</dbReference>
<dbReference type="AlphaFoldDB" id="A0A2K8L3N0"/>
<name>A0A2K8L3N0_9PROT</name>
<organism evidence="2 3">
    <name type="scientific">Mariprofundus ferrinatatus</name>
    <dbReference type="NCBI Taxonomy" id="1921087"/>
    <lineage>
        <taxon>Bacteria</taxon>
        <taxon>Pseudomonadati</taxon>
        <taxon>Pseudomonadota</taxon>
        <taxon>Candidatius Mariprofundia</taxon>
        <taxon>Mariprofundales</taxon>
        <taxon>Mariprofundaceae</taxon>
        <taxon>Mariprofundus</taxon>
    </lineage>
</organism>
<dbReference type="KEGG" id="mfn:Ga0123462_0994"/>
<dbReference type="InterPro" id="IPR014710">
    <property type="entry name" value="RmlC-like_jellyroll"/>
</dbReference>
<dbReference type="OrthoDB" id="3182344at2"/>